<name>A0ABV3RZ33_9GAMM</name>
<evidence type="ECO:0000313" key="2">
    <source>
        <dbReference type="Proteomes" id="UP001556636"/>
    </source>
</evidence>
<gene>
    <name evidence="1" type="primary">pilW</name>
    <name evidence="1" type="ORF">V6X51_08195</name>
</gene>
<organism evidence="1 2">
    <name type="scientific">Spiribacter roseus</name>
    <dbReference type="NCBI Taxonomy" id="1855875"/>
    <lineage>
        <taxon>Bacteria</taxon>
        <taxon>Pseudomonadati</taxon>
        <taxon>Pseudomonadota</taxon>
        <taxon>Gammaproteobacteria</taxon>
        <taxon>Chromatiales</taxon>
        <taxon>Ectothiorhodospiraceae</taxon>
        <taxon>Spiribacter</taxon>
    </lineage>
</organism>
<sequence>MRSLMSVLLLLGIVGCTIQQTGPASREQASMAARANTEIASYHLRNGALETALAKVSQALAQDDDRVDAHLVAAEIRDRLAEPVRAERHYRRALSLSGRSGAALNNYAGFLCRAGQTVAAVEHWRQAAALRRYDGRAMALSNAAQCLVQANASGPVPRADRYWRRALRIEPDYAPALRGLAEWSLARGELNAAGAWYSRYTASVEENPTGLWLGIRIAGAGDEAARQRALTARLRERFPASEQAARLTE</sequence>
<dbReference type="PANTHER" id="PTHR44216:SF3">
    <property type="entry name" value="PROTEIN O-MANNOSYL-TRANSFERASE TMTC2"/>
    <property type="match status" value="1"/>
</dbReference>
<keyword evidence="2" id="KW-1185">Reference proteome</keyword>
<protein>
    <submittedName>
        <fullName evidence="1">Type IV pilus biogenesis/stability protein PilW</fullName>
    </submittedName>
</protein>
<dbReference type="Proteomes" id="UP001556636">
    <property type="component" value="Unassembled WGS sequence"/>
</dbReference>
<dbReference type="Gene3D" id="1.25.40.10">
    <property type="entry name" value="Tetratricopeptide repeat domain"/>
    <property type="match status" value="1"/>
</dbReference>
<dbReference type="SUPFAM" id="SSF48452">
    <property type="entry name" value="TPR-like"/>
    <property type="match status" value="1"/>
</dbReference>
<dbReference type="InterPro" id="IPR011990">
    <property type="entry name" value="TPR-like_helical_dom_sf"/>
</dbReference>
<reference evidence="1 2" key="1">
    <citation type="submission" date="2024-02" db="EMBL/GenBank/DDBJ databases">
        <title>New especies of Spiribacter isolated from saline water.</title>
        <authorList>
            <person name="Leon M.J."/>
            <person name="De La Haba R."/>
            <person name="Sanchez-Porro C."/>
            <person name="Ventosa A."/>
        </authorList>
    </citation>
    <scope>NUCLEOTIDE SEQUENCE [LARGE SCALE GENOMIC DNA]</scope>
    <source>
        <strain evidence="2">ag22IC6-196</strain>
    </source>
</reference>
<comment type="caution">
    <text evidence="1">The sequence shown here is derived from an EMBL/GenBank/DDBJ whole genome shotgun (WGS) entry which is preliminary data.</text>
</comment>
<dbReference type="InterPro" id="IPR013360">
    <property type="entry name" value="Pilus_4_PilW"/>
</dbReference>
<dbReference type="NCBIfam" id="TIGR02521">
    <property type="entry name" value="type_IV_pilW"/>
    <property type="match status" value="1"/>
</dbReference>
<dbReference type="InterPro" id="IPR052384">
    <property type="entry name" value="TMTC_O-mannosyltransferase"/>
</dbReference>
<evidence type="ECO:0000313" key="1">
    <source>
        <dbReference type="EMBL" id="MEX0373417.1"/>
    </source>
</evidence>
<dbReference type="PANTHER" id="PTHR44216">
    <property type="entry name" value="PROTEIN O-MANNOSYL-TRANSFERASE TMTC2"/>
    <property type="match status" value="1"/>
</dbReference>
<proteinExistence type="predicted"/>
<accession>A0ABV3RZ33</accession>
<dbReference type="PROSITE" id="PS51257">
    <property type="entry name" value="PROKAR_LIPOPROTEIN"/>
    <property type="match status" value="1"/>
</dbReference>
<dbReference type="EMBL" id="JBAKFG010000003">
    <property type="protein sequence ID" value="MEX0373417.1"/>
    <property type="molecule type" value="Genomic_DNA"/>
</dbReference>